<dbReference type="EMBL" id="BMQW01000010">
    <property type="protein sequence ID" value="GGP96006.1"/>
    <property type="molecule type" value="Genomic_DNA"/>
</dbReference>
<evidence type="ECO:0000313" key="2">
    <source>
        <dbReference type="EMBL" id="GGP96006.1"/>
    </source>
</evidence>
<organism evidence="2 3">
    <name type="scientific">Shewanella ulleungensis</name>
    <dbReference type="NCBI Taxonomy" id="2282699"/>
    <lineage>
        <taxon>Bacteria</taxon>
        <taxon>Pseudomonadati</taxon>
        <taxon>Pseudomonadota</taxon>
        <taxon>Gammaproteobacteria</taxon>
        <taxon>Alteromonadales</taxon>
        <taxon>Shewanellaceae</taxon>
        <taxon>Shewanella</taxon>
    </lineage>
</organism>
<comment type="caution">
    <text evidence="2">The sequence shown here is derived from an EMBL/GenBank/DDBJ whole genome shotgun (WGS) entry which is preliminary data.</text>
</comment>
<sequence>MLCQAQTDKATDPLSQHDQQKQCERLINQHIDDERRQQRVDNQQLLDESIKQNTR</sequence>
<evidence type="ECO:0000313" key="3">
    <source>
        <dbReference type="Proteomes" id="UP000654004"/>
    </source>
</evidence>
<protein>
    <submittedName>
        <fullName evidence="2">Uncharacterized protein</fullName>
    </submittedName>
</protein>
<feature type="region of interest" description="Disordered" evidence="1">
    <location>
        <begin position="1"/>
        <end position="20"/>
    </location>
</feature>
<keyword evidence="3" id="KW-1185">Reference proteome</keyword>
<gene>
    <name evidence="2" type="ORF">GCM10009410_32370</name>
</gene>
<evidence type="ECO:0000256" key="1">
    <source>
        <dbReference type="SAM" id="MobiDB-lite"/>
    </source>
</evidence>
<feature type="region of interest" description="Disordered" evidence="1">
    <location>
        <begin position="33"/>
        <end position="55"/>
    </location>
</feature>
<feature type="compositionally biased region" description="Polar residues" evidence="1">
    <location>
        <begin position="40"/>
        <end position="55"/>
    </location>
</feature>
<feature type="compositionally biased region" description="Polar residues" evidence="1">
    <location>
        <begin position="1"/>
        <end position="17"/>
    </location>
</feature>
<name>A0ABQ2QVW7_9GAMM</name>
<reference evidence="3" key="1">
    <citation type="journal article" date="2019" name="Int. J. Syst. Evol. Microbiol.">
        <title>The Global Catalogue of Microorganisms (GCM) 10K type strain sequencing project: providing services to taxonomists for standard genome sequencing and annotation.</title>
        <authorList>
            <consortium name="The Broad Institute Genomics Platform"/>
            <consortium name="The Broad Institute Genome Sequencing Center for Infectious Disease"/>
            <person name="Wu L."/>
            <person name="Ma J."/>
        </authorList>
    </citation>
    <scope>NUCLEOTIDE SEQUENCE [LARGE SCALE GENOMIC DNA]</scope>
    <source>
        <strain evidence="3">JCM 32305</strain>
    </source>
</reference>
<accession>A0ABQ2QVW7</accession>
<proteinExistence type="predicted"/>
<dbReference type="Proteomes" id="UP000654004">
    <property type="component" value="Unassembled WGS sequence"/>
</dbReference>